<comment type="caution">
    <text evidence="1">The sequence shown here is derived from an EMBL/GenBank/DDBJ whole genome shotgun (WGS) entry which is preliminary data.</text>
</comment>
<evidence type="ECO:0000313" key="2">
    <source>
        <dbReference type="Proteomes" id="UP000828390"/>
    </source>
</evidence>
<name>A0A9D4CPX1_DREPO</name>
<sequence length="248" mass="28502">MSTNTKATEFSRRVRNKNIQPGKRSITEKLMKTNHLRNQREHSVGNVMKDCDSIVIRVQLSVKPHDAMYITGVIKTLCALFPECPKFFQNNETMEVFVLPEVPTVLKTMKYRGSFKEQLHYDDIPNSEFIVWGCKKDTFLITIISSANEFFFTNLLQHSLLYSNKNVPYEELIKLFVRRTLNAPIISLQTYTVYPLDKYQYALSSSLNLNYGLLSTQNAELAPSGAKFTNKNIGLSVPMHNLLTMFMP</sequence>
<dbReference type="AlphaFoldDB" id="A0A9D4CPX1"/>
<dbReference type="Proteomes" id="UP000828390">
    <property type="component" value="Unassembled WGS sequence"/>
</dbReference>
<protein>
    <submittedName>
        <fullName evidence="1">Uncharacterized protein</fullName>
    </submittedName>
</protein>
<organism evidence="1 2">
    <name type="scientific">Dreissena polymorpha</name>
    <name type="common">Zebra mussel</name>
    <name type="synonym">Mytilus polymorpha</name>
    <dbReference type="NCBI Taxonomy" id="45954"/>
    <lineage>
        <taxon>Eukaryota</taxon>
        <taxon>Metazoa</taxon>
        <taxon>Spiralia</taxon>
        <taxon>Lophotrochozoa</taxon>
        <taxon>Mollusca</taxon>
        <taxon>Bivalvia</taxon>
        <taxon>Autobranchia</taxon>
        <taxon>Heteroconchia</taxon>
        <taxon>Euheterodonta</taxon>
        <taxon>Imparidentia</taxon>
        <taxon>Neoheterodontei</taxon>
        <taxon>Myida</taxon>
        <taxon>Dreissenoidea</taxon>
        <taxon>Dreissenidae</taxon>
        <taxon>Dreissena</taxon>
    </lineage>
</organism>
<reference evidence="1" key="1">
    <citation type="journal article" date="2019" name="bioRxiv">
        <title>The Genome of the Zebra Mussel, Dreissena polymorpha: A Resource for Invasive Species Research.</title>
        <authorList>
            <person name="McCartney M.A."/>
            <person name="Auch B."/>
            <person name="Kono T."/>
            <person name="Mallez S."/>
            <person name="Zhang Y."/>
            <person name="Obille A."/>
            <person name="Becker A."/>
            <person name="Abrahante J.E."/>
            <person name="Garbe J."/>
            <person name="Badalamenti J.P."/>
            <person name="Herman A."/>
            <person name="Mangelson H."/>
            <person name="Liachko I."/>
            <person name="Sullivan S."/>
            <person name="Sone E.D."/>
            <person name="Koren S."/>
            <person name="Silverstein K.A.T."/>
            <person name="Beckman K.B."/>
            <person name="Gohl D.M."/>
        </authorList>
    </citation>
    <scope>NUCLEOTIDE SEQUENCE</scope>
    <source>
        <strain evidence="1">Duluth1</strain>
        <tissue evidence="1">Whole animal</tissue>
    </source>
</reference>
<gene>
    <name evidence="1" type="ORF">DPMN_054980</name>
</gene>
<keyword evidence="2" id="KW-1185">Reference proteome</keyword>
<accession>A0A9D4CPX1</accession>
<dbReference type="EMBL" id="JAIWYP010000012">
    <property type="protein sequence ID" value="KAH3729017.1"/>
    <property type="molecule type" value="Genomic_DNA"/>
</dbReference>
<evidence type="ECO:0000313" key="1">
    <source>
        <dbReference type="EMBL" id="KAH3729017.1"/>
    </source>
</evidence>
<proteinExistence type="predicted"/>
<reference evidence="1" key="2">
    <citation type="submission" date="2020-11" db="EMBL/GenBank/DDBJ databases">
        <authorList>
            <person name="McCartney M.A."/>
            <person name="Auch B."/>
            <person name="Kono T."/>
            <person name="Mallez S."/>
            <person name="Becker A."/>
            <person name="Gohl D.M."/>
            <person name="Silverstein K.A.T."/>
            <person name="Koren S."/>
            <person name="Bechman K.B."/>
            <person name="Herman A."/>
            <person name="Abrahante J.E."/>
            <person name="Garbe J."/>
        </authorList>
    </citation>
    <scope>NUCLEOTIDE SEQUENCE</scope>
    <source>
        <strain evidence="1">Duluth1</strain>
        <tissue evidence="1">Whole animal</tissue>
    </source>
</reference>